<evidence type="ECO:0000256" key="3">
    <source>
        <dbReference type="ARBA" id="ARBA00022989"/>
    </source>
</evidence>
<name>A0A6I6H4H1_9BACT</name>
<evidence type="ECO:0000313" key="8">
    <source>
        <dbReference type="EMBL" id="QGW29321.1"/>
    </source>
</evidence>
<feature type="transmembrane region" description="Helical" evidence="5">
    <location>
        <begin position="124"/>
        <end position="145"/>
    </location>
</feature>
<keyword evidence="9" id="KW-1185">Reference proteome</keyword>
<protein>
    <recommendedName>
        <fullName evidence="5">NADH-quinone oxidoreductase subunit N</fullName>
        <ecNumber evidence="5">7.1.1.-</ecNumber>
    </recommendedName>
    <alternativeName>
        <fullName evidence="5">NADH dehydrogenase I subunit N</fullName>
    </alternativeName>
    <alternativeName>
        <fullName evidence="5">NDH-1 subunit N</fullName>
    </alternativeName>
</protein>
<feature type="transmembrane region" description="Helical" evidence="5">
    <location>
        <begin position="395"/>
        <end position="414"/>
    </location>
</feature>
<feature type="transmembrane region" description="Helical" evidence="5">
    <location>
        <begin position="76"/>
        <end position="94"/>
    </location>
</feature>
<keyword evidence="3 5" id="KW-1133">Transmembrane helix</keyword>
<dbReference type="Proteomes" id="UP000426027">
    <property type="component" value="Chromosome"/>
</dbReference>
<reference evidence="8 9" key="1">
    <citation type="submission" date="2019-11" db="EMBL/GenBank/DDBJ databases">
        <authorList>
            <person name="Im W.T."/>
        </authorList>
    </citation>
    <scope>NUCLEOTIDE SEQUENCE [LARGE SCALE GENOMIC DNA]</scope>
    <source>
        <strain evidence="8 9">SB-02</strain>
    </source>
</reference>
<proteinExistence type="inferred from homology"/>
<feature type="transmembrane region" description="Helical" evidence="5">
    <location>
        <begin position="262"/>
        <end position="282"/>
    </location>
</feature>
<dbReference type="HAMAP" id="MF_00445">
    <property type="entry name" value="NDH1_NuoN_1"/>
    <property type="match status" value="1"/>
</dbReference>
<keyword evidence="5" id="KW-0520">NAD</keyword>
<feature type="transmembrane region" description="Helical" evidence="5">
    <location>
        <begin position="441"/>
        <end position="463"/>
    </location>
</feature>
<comment type="subcellular location">
    <subcellularLocation>
        <location evidence="5">Cell membrane</location>
        <topology evidence="5">Multi-pass membrane protein</topology>
    </subcellularLocation>
    <subcellularLocation>
        <location evidence="1">Endomembrane system</location>
        <topology evidence="1">Multi-pass membrane protein</topology>
    </subcellularLocation>
    <subcellularLocation>
        <location evidence="6">Membrane</location>
        <topology evidence="6">Multi-pass membrane protein</topology>
    </subcellularLocation>
</comment>
<dbReference type="NCBIfam" id="TIGR01770">
    <property type="entry name" value="NDH_I_N"/>
    <property type="match status" value="1"/>
</dbReference>
<comment type="subunit">
    <text evidence="5">NDH-1 is composed of 14 different subunits. Subunits NuoA, H, J, K, L, M, N constitute the membrane sector of the complex.</text>
</comment>
<accession>A0A6I6H4H1</accession>
<dbReference type="GO" id="GO:0042773">
    <property type="term" value="P:ATP synthesis coupled electron transport"/>
    <property type="evidence" value="ECO:0007669"/>
    <property type="project" value="InterPro"/>
</dbReference>
<feature type="transmembrane region" description="Helical" evidence="5">
    <location>
        <begin position="198"/>
        <end position="220"/>
    </location>
</feature>
<dbReference type="RefSeq" id="WP_157479673.1">
    <property type="nucleotide sequence ID" value="NZ_CP046566.1"/>
</dbReference>
<feature type="transmembrane region" description="Helical" evidence="5">
    <location>
        <begin position="318"/>
        <end position="339"/>
    </location>
</feature>
<evidence type="ECO:0000256" key="5">
    <source>
        <dbReference type="HAMAP-Rule" id="MF_00445"/>
    </source>
</evidence>
<evidence type="ECO:0000259" key="7">
    <source>
        <dbReference type="Pfam" id="PF00361"/>
    </source>
</evidence>
<dbReference type="GO" id="GO:0005886">
    <property type="term" value="C:plasma membrane"/>
    <property type="evidence" value="ECO:0007669"/>
    <property type="project" value="UniProtKB-SubCell"/>
</dbReference>
<evidence type="ECO:0000256" key="1">
    <source>
        <dbReference type="ARBA" id="ARBA00004127"/>
    </source>
</evidence>
<feature type="transmembrane region" description="Helical" evidence="5">
    <location>
        <begin position="232"/>
        <end position="256"/>
    </location>
</feature>
<dbReference type="GO" id="GO:0008137">
    <property type="term" value="F:NADH dehydrogenase (ubiquinone) activity"/>
    <property type="evidence" value="ECO:0007669"/>
    <property type="project" value="InterPro"/>
</dbReference>
<dbReference type="GO" id="GO:0050136">
    <property type="term" value="F:NADH dehydrogenase (quinone) (non-electrogenic) activity"/>
    <property type="evidence" value="ECO:0007669"/>
    <property type="project" value="UniProtKB-UniRule"/>
</dbReference>
<evidence type="ECO:0000256" key="2">
    <source>
        <dbReference type="ARBA" id="ARBA00022692"/>
    </source>
</evidence>
<evidence type="ECO:0000256" key="6">
    <source>
        <dbReference type="RuleBase" id="RU000320"/>
    </source>
</evidence>
<keyword evidence="2 5" id="KW-0812">Transmembrane</keyword>
<sequence>MVQDFFLLMRSELMLILIIFGLLFLKLGNARLKNETVMNMVNAVLIATLAMGFLVKDTGMIFGNMFHTTDLIRLEKNILTLGTLIISLQSYQWLKAHKHAMEFYLLLISTLLGMFFMLSSANLLMFYLGLELSTIPLAAMVNFDLHKKQSSEAAFKMIVSSAFSSALLLFGISWMYGIVGSVSYSAIAAAVTGSPLEIFAFVMILAGFGFKISAVPFHLWTADVYEGAPIPVTSYLSVISKGAILFVFITVLYSVFRSMGDTWYYMLYILSVATMLIGNLFAMRQQNMKRFLAFSSIAQVGFILLGISGQSVASSTSLIFFVLIYIFSNLAAFGVVSLVSSAYDKEKVDDYKGFYQTNPLLAWTLAIALFSLAGIPPTAGFFGKFFLILAGAAKGNWLLITIAALNMIISLYYYQRVVKAMFMDHNAAPLEKINTPLSPKIALIICIAGILITGLYSGAYEYIYQLVS</sequence>
<feature type="transmembrane region" description="Helical" evidence="5">
    <location>
        <begin position="360"/>
        <end position="383"/>
    </location>
</feature>
<evidence type="ECO:0000313" key="9">
    <source>
        <dbReference type="Proteomes" id="UP000426027"/>
    </source>
</evidence>
<comment type="function">
    <text evidence="5">NDH-1 shuttles electrons from NADH, via FMN and iron-sulfur (Fe-S) centers, to quinones in the respiratory chain. The immediate electron acceptor for the enzyme in this species is believed to be a menaquinone. Couples the redox reaction to proton translocation (for every two electrons transferred, four hydrogen ions are translocated across the cytoplasmic membrane), and thus conserves the redox energy in a proton gradient.</text>
</comment>
<dbReference type="KEGG" id="fls:GLV81_15430"/>
<evidence type="ECO:0000256" key="4">
    <source>
        <dbReference type="ARBA" id="ARBA00023136"/>
    </source>
</evidence>
<keyword evidence="5" id="KW-1003">Cell membrane</keyword>
<feature type="transmembrane region" description="Helical" evidence="5">
    <location>
        <begin position="37"/>
        <end position="56"/>
    </location>
</feature>
<gene>
    <name evidence="5 8" type="primary">nuoN</name>
    <name evidence="8" type="ORF">GLV81_15430</name>
</gene>
<feature type="transmembrane region" description="Helical" evidence="5">
    <location>
        <begin position="101"/>
        <end position="118"/>
    </location>
</feature>
<dbReference type="InterPro" id="IPR001750">
    <property type="entry name" value="ND/Mrp_TM"/>
</dbReference>
<feature type="transmembrane region" description="Helical" evidence="5">
    <location>
        <begin position="157"/>
        <end position="178"/>
    </location>
</feature>
<dbReference type="Pfam" id="PF00361">
    <property type="entry name" value="Proton_antipo_M"/>
    <property type="match status" value="1"/>
</dbReference>
<keyword evidence="4 5" id="KW-0472">Membrane</keyword>
<keyword evidence="5" id="KW-1278">Translocase</keyword>
<organism evidence="8 9">
    <name type="scientific">Phnomibacter ginsenosidimutans</name>
    <dbReference type="NCBI Taxonomy" id="2676868"/>
    <lineage>
        <taxon>Bacteria</taxon>
        <taxon>Pseudomonadati</taxon>
        <taxon>Bacteroidota</taxon>
        <taxon>Chitinophagia</taxon>
        <taxon>Chitinophagales</taxon>
        <taxon>Chitinophagaceae</taxon>
        <taxon>Phnomibacter</taxon>
    </lineage>
</organism>
<dbReference type="GO" id="GO:0012505">
    <property type="term" value="C:endomembrane system"/>
    <property type="evidence" value="ECO:0007669"/>
    <property type="project" value="UniProtKB-SubCell"/>
</dbReference>
<dbReference type="InterPro" id="IPR010096">
    <property type="entry name" value="NADH-Q_OxRdtase_suN/2"/>
</dbReference>
<keyword evidence="5" id="KW-0874">Quinone</keyword>
<feature type="transmembrane region" description="Helical" evidence="5">
    <location>
        <begin position="6"/>
        <end position="25"/>
    </location>
</feature>
<dbReference type="PANTHER" id="PTHR22773">
    <property type="entry name" value="NADH DEHYDROGENASE"/>
    <property type="match status" value="1"/>
</dbReference>
<dbReference type="GO" id="GO:0048038">
    <property type="term" value="F:quinone binding"/>
    <property type="evidence" value="ECO:0007669"/>
    <property type="project" value="UniProtKB-KW"/>
</dbReference>
<dbReference type="AlphaFoldDB" id="A0A6I6H4H1"/>
<comment type="catalytic activity">
    <reaction evidence="5">
        <text>a quinone + NADH + 5 H(+)(in) = a quinol + NAD(+) + 4 H(+)(out)</text>
        <dbReference type="Rhea" id="RHEA:57888"/>
        <dbReference type="ChEBI" id="CHEBI:15378"/>
        <dbReference type="ChEBI" id="CHEBI:24646"/>
        <dbReference type="ChEBI" id="CHEBI:57540"/>
        <dbReference type="ChEBI" id="CHEBI:57945"/>
        <dbReference type="ChEBI" id="CHEBI:132124"/>
    </reaction>
</comment>
<dbReference type="EMBL" id="CP046566">
    <property type="protein sequence ID" value="QGW29321.1"/>
    <property type="molecule type" value="Genomic_DNA"/>
</dbReference>
<dbReference type="EC" id="7.1.1.-" evidence="5"/>
<feature type="domain" description="NADH:quinone oxidoreductase/Mrp antiporter transmembrane" evidence="7">
    <location>
        <begin position="120"/>
        <end position="408"/>
    </location>
</feature>
<keyword evidence="5" id="KW-0813">Transport</keyword>
<comment type="similarity">
    <text evidence="5">Belongs to the complex I subunit 2 family.</text>
</comment>
<feature type="transmembrane region" description="Helical" evidence="5">
    <location>
        <begin position="291"/>
        <end position="312"/>
    </location>
</feature>